<dbReference type="OrthoDB" id="993841at2"/>
<evidence type="ECO:0000313" key="3">
    <source>
        <dbReference type="Proteomes" id="UP000297861"/>
    </source>
</evidence>
<accession>A0A4Y8KWA9</accession>
<organism evidence="2 3">
    <name type="scientific">Dysgonomonas capnocytophagoides</name>
    <dbReference type="NCBI Taxonomy" id="45254"/>
    <lineage>
        <taxon>Bacteria</taxon>
        <taxon>Pseudomonadati</taxon>
        <taxon>Bacteroidota</taxon>
        <taxon>Bacteroidia</taxon>
        <taxon>Bacteroidales</taxon>
        <taxon>Dysgonomonadaceae</taxon>
        <taxon>Dysgonomonas</taxon>
    </lineage>
</organism>
<keyword evidence="3" id="KW-1185">Reference proteome</keyword>
<dbReference type="InterPro" id="IPR013783">
    <property type="entry name" value="Ig-like_fold"/>
</dbReference>
<dbReference type="Gene3D" id="2.60.40.10">
    <property type="entry name" value="Immunoglobulins"/>
    <property type="match status" value="1"/>
</dbReference>
<dbReference type="SUPFAM" id="SSF49299">
    <property type="entry name" value="PKD domain"/>
    <property type="match status" value="1"/>
</dbReference>
<name>A0A4Y8KWA9_9BACT</name>
<dbReference type="PROSITE" id="PS50093">
    <property type="entry name" value="PKD"/>
    <property type="match status" value="1"/>
</dbReference>
<dbReference type="RefSeq" id="WP_134437361.1">
    <property type="nucleotide sequence ID" value="NZ_SOML01000013.1"/>
</dbReference>
<feature type="domain" description="PKD" evidence="1">
    <location>
        <begin position="389"/>
        <end position="469"/>
    </location>
</feature>
<dbReference type="AlphaFoldDB" id="A0A4Y8KWA9"/>
<sequence length="501" mass="53911">MRRIVLLLTLIGLCIYAKAQKETYNWAFGYGCGLTWNDTRSVAATGIGSTVNATLTDLPTFFNSSISTLEGCFSLSDSDGNLLFYSDGMTIYNKNNAVMANGSGMGGHNSSAQSGIILPFPESTTQYMAVSLGMTSAGNLAYSIIDMSLNAGLGGVTSQKNIRFPNPSGTTGESVTSIKHANETDYWVAAPGKGSPTYLNAWLVSSSGVSSSPVVTTCPTSISASTSNGYFKFTPDGKHFVYATYTGNVMMYGDFDRSTGIFSNIRTVTGLPSPYGVEFSLSMKYLYLVCVRGDLRVYDLEALLATNNPATVVPKTFSLGISTEVSAAQMGPDGRIYICPYSQNYLYVVDNPDEYDNLKVYRLPAGFLGKTTGVGLPTFAASWFSAKVTEKSFVCTSNDFKYTVEVSMSGPVSDQPTKLVWDFGDGSATVTQNIVSDQTIYKQIHNYATTGKYTITIIPYKANGTALSAVTLPANVIDCVFKTNRMIRTDLQNTATKAVNR</sequence>
<reference evidence="2 3" key="1">
    <citation type="submission" date="2019-03" db="EMBL/GenBank/DDBJ databases">
        <title>San Antonio Military Medical Center submission to MRSN (WRAIR), pending publication.</title>
        <authorList>
            <person name="Blyth D.M."/>
            <person name="Mccarthy S.L."/>
            <person name="Schall S.E."/>
            <person name="Stam J.A."/>
            <person name="Ong A.C."/>
            <person name="Mcgann P.T."/>
        </authorList>
    </citation>
    <scope>NUCLEOTIDE SEQUENCE [LARGE SCALE GENOMIC DNA]</scope>
    <source>
        <strain evidence="2 3">MRSN571793</strain>
    </source>
</reference>
<dbReference type="EMBL" id="SOML01000013">
    <property type="protein sequence ID" value="TFD93250.1"/>
    <property type="molecule type" value="Genomic_DNA"/>
</dbReference>
<dbReference type="InterPro" id="IPR000601">
    <property type="entry name" value="PKD_dom"/>
</dbReference>
<dbReference type="InterPro" id="IPR035986">
    <property type="entry name" value="PKD_dom_sf"/>
</dbReference>
<dbReference type="SUPFAM" id="SSF69322">
    <property type="entry name" value="Tricorn protease domain 2"/>
    <property type="match status" value="1"/>
</dbReference>
<gene>
    <name evidence="2" type="ORF">E2605_17375</name>
</gene>
<proteinExistence type="predicted"/>
<comment type="caution">
    <text evidence="2">The sequence shown here is derived from an EMBL/GenBank/DDBJ whole genome shotgun (WGS) entry which is preliminary data.</text>
</comment>
<protein>
    <recommendedName>
        <fullName evidence="1">PKD domain-containing protein</fullName>
    </recommendedName>
</protein>
<evidence type="ECO:0000259" key="1">
    <source>
        <dbReference type="PROSITE" id="PS50093"/>
    </source>
</evidence>
<dbReference type="Proteomes" id="UP000297861">
    <property type="component" value="Unassembled WGS sequence"/>
</dbReference>
<evidence type="ECO:0000313" key="2">
    <source>
        <dbReference type="EMBL" id="TFD93250.1"/>
    </source>
</evidence>